<dbReference type="EMBL" id="FOLD01000002">
    <property type="protein sequence ID" value="SFB90478.1"/>
    <property type="molecule type" value="Genomic_DNA"/>
</dbReference>
<dbReference type="Proteomes" id="UP000198639">
    <property type="component" value="Unassembled WGS sequence"/>
</dbReference>
<dbReference type="Gene3D" id="3.40.710.10">
    <property type="entry name" value="DD-peptidase/beta-lactamase superfamily"/>
    <property type="match status" value="1"/>
</dbReference>
<organism evidence="3 4">
    <name type="scientific">Massilia yuzhufengensis</name>
    <dbReference type="NCBI Taxonomy" id="1164594"/>
    <lineage>
        <taxon>Bacteria</taxon>
        <taxon>Pseudomonadati</taxon>
        <taxon>Pseudomonadota</taxon>
        <taxon>Betaproteobacteria</taxon>
        <taxon>Burkholderiales</taxon>
        <taxon>Oxalobacteraceae</taxon>
        <taxon>Telluria group</taxon>
        <taxon>Massilia</taxon>
    </lineage>
</organism>
<dbReference type="InterPro" id="IPR050491">
    <property type="entry name" value="AmpC-like"/>
</dbReference>
<dbReference type="PANTHER" id="PTHR46825">
    <property type="entry name" value="D-ALANYL-D-ALANINE-CARBOXYPEPTIDASE/ENDOPEPTIDASE AMPH"/>
    <property type="match status" value="1"/>
</dbReference>
<dbReference type="PANTHER" id="PTHR46825:SF9">
    <property type="entry name" value="BETA-LACTAMASE-RELATED DOMAIN-CONTAINING PROTEIN"/>
    <property type="match status" value="1"/>
</dbReference>
<evidence type="ECO:0000313" key="4">
    <source>
        <dbReference type="Proteomes" id="UP000198639"/>
    </source>
</evidence>
<sequence>MKRLGLLLCFPLSVMAAPNEPAGLVQSLDSIIAARFKPELPGVAALVVKDGRPILRKAYGMANVELGVPVRPEHVFRIGSTTKLFTAAAVMLLVDEGKLALDAPVTRYLPDAPRHWDKVTIEHLLAHTSGIPNLSMDSGYWRTTARLDHTLEELVAPVRGRALEYAPGTRFTYNNTGYNLLAMVIEKVSGRAYFDFLDQRIIKPLGLAHTREGTDKQLIPGLVTGYRSGPAPAWLLASNNLHAAGGLVSTVDDLAAFMLALQAGRLVPPEGVRRMNASVVLPNGEATGYGLGSWVRMVNGKHLVGHGGYIFNFYSQLEMDVDSGIIAVTLHNGDRFGGDNEVLSKQLISEVQAWY</sequence>
<dbReference type="AlphaFoldDB" id="A0A1I1EY96"/>
<gene>
    <name evidence="3" type="ORF">SAMN05216204_102241</name>
</gene>
<dbReference type="InterPro" id="IPR001466">
    <property type="entry name" value="Beta-lactam-related"/>
</dbReference>
<reference evidence="4" key="1">
    <citation type="submission" date="2016-10" db="EMBL/GenBank/DDBJ databases">
        <authorList>
            <person name="Varghese N."/>
            <person name="Submissions S."/>
        </authorList>
    </citation>
    <scope>NUCLEOTIDE SEQUENCE [LARGE SCALE GENOMIC DNA]</scope>
    <source>
        <strain evidence="4">CGMCC 1.12041</strain>
    </source>
</reference>
<keyword evidence="1" id="KW-0732">Signal</keyword>
<dbReference type="SUPFAM" id="SSF56601">
    <property type="entry name" value="beta-lactamase/transpeptidase-like"/>
    <property type="match status" value="1"/>
</dbReference>
<feature type="signal peptide" evidence="1">
    <location>
        <begin position="1"/>
        <end position="16"/>
    </location>
</feature>
<feature type="domain" description="Beta-lactamase-related" evidence="2">
    <location>
        <begin position="35"/>
        <end position="341"/>
    </location>
</feature>
<dbReference type="OrthoDB" id="5638366at2"/>
<dbReference type="Pfam" id="PF00144">
    <property type="entry name" value="Beta-lactamase"/>
    <property type="match status" value="1"/>
</dbReference>
<proteinExistence type="predicted"/>
<evidence type="ECO:0000256" key="1">
    <source>
        <dbReference type="SAM" id="SignalP"/>
    </source>
</evidence>
<keyword evidence="4" id="KW-1185">Reference proteome</keyword>
<feature type="chain" id="PRO_5011543286" evidence="1">
    <location>
        <begin position="17"/>
        <end position="355"/>
    </location>
</feature>
<accession>A0A1I1EY96</accession>
<dbReference type="InterPro" id="IPR012338">
    <property type="entry name" value="Beta-lactam/transpept-like"/>
</dbReference>
<name>A0A1I1EY96_9BURK</name>
<protein>
    <submittedName>
        <fullName evidence="3">Serine beta-lactamase-like protein LACTB</fullName>
    </submittedName>
</protein>
<evidence type="ECO:0000259" key="2">
    <source>
        <dbReference type="Pfam" id="PF00144"/>
    </source>
</evidence>
<evidence type="ECO:0000313" key="3">
    <source>
        <dbReference type="EMBL" id="SFB90478.1"/>
    </source>
</evidence>
<dbReference type="STRING" id="1164594.SAMN05216204_102241"/>